<dbReference type="Proteomes" id="UP001352263">
    <property type="component" value="Unassembled WGS sequence"/>
</dbReference>
<dbReference type="Pfam" id="PF01323">
    <property type="entry name" value="DSBA"/>
    <property type="match status" value="1"/>
</dbReference>
<keyword evidence="4" id="KW-1185">Reference proteome</keyword>
<keyword evidence="1 3" id="KW-0413">Isomerase</keyword>
<dbReference type="InterPro" id="IPR051924">
    <property type="entry name" value="GST_Kappa/NadH"/>
</dbReference>
<dbReference type="GO" id="GO:0016853">
    <property type="term" value="F:isomerase activity"/>
    <property type="evidence" value="ECO:0007669"/>
    <property type="project" value="UniProtKB-KW"/>
</dbReference>
<dbReference type="PANTHER" id="PTHR42943">
    <property type="entry name" value="GLUTATHIONE S-TRANSFERASE KAPPA"/>
    <property type="match status" value="1"/>
</dbReference>
<evidence type="ECO:0000256" key="1">
    <source>
        <dbReference type="PIRNR" id="PIRNR006386"/>
    </source>
</evidence>
<organism evidence="3 4">
    <name type="scientific">Noviherbaspirillum album</name>
    <dbReference type="NCBI Taxonomy" id="3080276"/>
    <lineage>
        <taxon>Bacteria</taxon>
        <taxon>Pseudomonadati</taxon>
        <taxon>Pseudomonadota</taxon>
        <taxon>Betaproteobacteria</taxon>
        <taxon>Burkholderiales</taxon>
        <taxon>Oxalobacteraceae</taxon>
        <taxon>Noviherbaspirillum</taxon>
    </lineage>
</organism>
<feature type="domain" description="DSBA-like thioredoxin" evidence="2">
    <location>
        <begin position="5"/>
        <end position="196"/>
    </location>
</feature>
<dbReference type="EC" id="5.99.1.4" evidence="1"/>
<sequence>MSRKVEFYFDVGSPYSYLAYHQLPKIARSKSAEIVWKPMLLGAVLKAAANHSPMEVPLKGQHLLTDLQRWADHFGVVFVQNPHFPLNTLHLMRGAVGMQMVGEEEFQRYLAAIFKAMFEQPRNLGDVSEVVAVLGENGFDPMRFQAMINDQAVKDALKRNTDEAVERGVFGAPTFFVGGDMYWGQDRLHFVESALADIS</sequence>
<accession>A0ABU6JF15</accession>
<dbReference type="InterPro" id="IPR014440">
    <property type="entry name" value="HCCAis_GSTk"/>
</dbReference>
<dbReference type="CDD" id="cd03022">
    <property type="entry name" value="DsbA_HCCA_Iso"/>
    <property type="match status" value="1"/>
</dbReference>
<evidence type="ECO:0000313" key="4">
    <source>
        <dbReference type="Proteomes" id="UP001352263"/>
    </source>
</evidence>
<name>A0ABU6JF15_9BURK</name>
<protein>
    <recommendedName>
        <fullName evidence="1">2-hydroxychromene-2-carboxylate isomerase</fullName>
        <ecNumber evidence="1">5.99.1.4</ecNumber>
    </recommendedName>
</protein>
<comment type="caution">
    <text evidence="3">The sequence shown here is derived from an EMBL/GenBank/DDBJ whole genome shotgun (WGS) entry which is preliminary data.</text>
</comment>
<comment type="similarity">
    <text evidence="1">Belongs to the GST superfamily. NadH family.</text>
</comment>
<dbReference type="InterPro" id="IPR001853">
    <property type="entry name" value="DSBA-like_thioredoxin_dom"/>
</dbReference>
<dbReference type="InterPro" id="IPR044087">
    <property type="entry name" value="NahD-like"/>
</dbReference>
<dbReference type="InterPro" id="IPR036249">
    <property type="entry name" value="Thioredoxin-like_sf"/>
</dbReference>
<reference evidence="3 4" key="1">
    <citation type="submission" date="2023-10" db="EMBL/GenBank/DDBJ databases">
        <title>Noviherbaspirillum sp. CPCC 100848 genome assembly.</title>
        <authorList>
            <person name="Li X.Y."/>
            <person name="Fang X.M."/>
        </authorList>
    </citation>
    <scope>NUCLEOTIDE SEQUENCE [LARGE SCALE GENOMIC DNA]</scope>
    <source>
        <strain evidence="3 4">CPCC 100848</strain>
    </source>
</reference>
<dbReference type="SUPFAM" id="SSF52833">
    <property type="entry name" value="Thioredoxin-like"/>
    <property type="match status" value="1"/>
</dbReference>
<dbReference type="PIRSF" id="PIRSF006386">
    <property type="entry name" value="HCCAis_GSTk"/>
    <property type="match status" value="1"/>
</dbReference>
<comment type="catalytic activity">
    <reaction evidence="1">
        <text>2-hydroxychromene-2-carboxylate = (3E)-4-(2-hydroxyphenyl)-2-oxobut-3-enoate</text>
        <dbReference type="Rhea" id="RHEA:27401"/>
        <dbReference type="ChEBI" id="CHEBI:59350"/>
        <dbReference type="ChEBI" id="CHEBI:59353"/>
        <dbReference type="EC" id="5.99.1.4"/>
    </reaction>
</comment>
<dbReference type="Gene3D" id="3.40.30.10">
    <property type="entry name" value="Glutaredoxin"/>
    <property type="match status" value="1"/>
</dbReference>
<evidence type="ECO:0000313" key="3">
    <source>
        <dbReference type="EMBL" id="MEC4722046.1"/>
    </source>
</evidence>
<dbReference type="RefSeq" id="WP_326508727.1">
    <property type="nucleotide sequence ID" value="NZ_JAWIIV010000025.1"/>
</dbReference>
<dbReference type="PANTHER" id="PTHR42943:SF2">
    <property type="entry name" value="GLUTATHIONE S-TRANSFERASE KAPPA 1"/>
    <property type="match status" value="1"/>
</dbReference>
<proteinExistence type="inferred from homology"/>
<dbReference type="EMBL" id="JAWIIV010000025">
    <property type="protein sequence ID" value="MEC4722046.1"/>
    <property type="molecule type" value="Genomic_DNA"/>
</dbReference>
<gene>
    <name evidence="3" type="ORF">RY831_23030</name>
</gene>
<evidence type="ECO:0000259" key="2">
    <source>
        <dbReference type="Pfam" id="PF01323"/>
    </source>
</evidence>